<reference evidence="1 2" key="1">
    <citation type="journal article" date="2016" name="Nat. Commun.">
        <title>Thousands of microbial genomes shed light on interconnected biogeochemical processes in an aquifer system.</title>
        <authorList>
            <person name="Anantharaman K."/>
            <person name="Brown C.T."/>
            <person name="Hug L.A."/>
            <person name="Sharon I."/>
            <person name="Castelle C.J."/>
            <person name="Probst A.J."/>
            <person name="Thomas B.C."/>
            <person name="Singh A."/>
            <person name="Wilkins M.J."/>
            <person name="Karaoz U."/>
            <person name="Brodie E.L."/>
            <person name="Williams K.H."/>
            <person name="Hubbard S.S."/>
            <person name="Banfield J.F."/>
        </authorList>
    </citation>
    <scope>NUCLEOTIDE SEQUENCE [LARGE SCALE GENOMIC DNA]</scope>
</reference>
<sequence>MQFLLTIIRRQKVGTNNLFTLFVARFCQQACQIPLFPSLVKRDYSAHENGLSSAFFTPDEQCEHYTDSKKKCKFYLRINPLTKLAYIQSVGLGAFLTKLFEINTDI</sequence>
<evidence type="ECO:0000313" key="2">
    <source>
        <dbReference type="Proteomes" id="UP000179230"/>
    </source>
</evidence>
<dbReference type="AlphaFoldDB" id="A0A1F6FPJ1"/>
<comment type="caution">
    <text evidence="1">The sequence shown here is derived from an EMBL/GenBank/DDBJ whole genome shotgun (WGS) entry which is preliminary data.</text>
</comment>
<protein>
    <submittedName>
        <fullName evidence="1">Uncharacterized protein</fullName>
    </submittedName>
</protein>
<evidence type="ECO:0000313" key="1">
    <source>
        <dbReference type="EMBL" id="OGG87772.1"/>
    </source>
</evidence>
<proteinExistence type="predicted"/>
<organism evidence="1 2">
    <name type="scientific">Candidatus Kaiserbacteria bacterium RIFOXYD1_FULL_42_15</name>
    <dbReference type="NCBI Taxonomy" id="1798532"/>
    <lineage>
        <taxon>Bacteria</taxon>
        <taxon>Candidatus Kaiseribacteriota</taxon>
    </lineage>
</organism>
<gene>
    <name evidence="1" type="ORF">A2592_01935</name>
</gene>
<accession>A0A1F6FPJ1</accession>
<dbReference type="EMBL" id="MFMT01000041">
    <property type="protein sequence ID" value="OGG87772.1"/>
    <property type="molecule type" value="Genomic_DNA"/>
</dbReference>
<dbReference type="Proteomes" id="UP000179230">
    <property type="component" value="Unassembled WGS sequence"/>
</dbReference>
<name>A0A1F6FPJ1_9BACT</name>